<dbReference type="PANTHER" id="PTHR11695:SF294">
    <property type="entry name" value="RETICULON-4-INTERACTING PROTEIN 1, MITOCHONDRIAL"/>
    <property type="match status" value="1"/>
</dbReference>
<dbReference type="InterPro" id="IPR011032">
    <property type="entry name" value="GroES-like_sf"/>
</dbReference>
<evidence type="ECO:0000256" key="2">
    <source>
        <dbReference type="SAM" id="Phobius"/>
    </source>
</evidence>
<dbReference type="InterPro" id="IPR036291">
    <property type="entry name" value="NAD(P)-bd_dom_sf"/>
</dbReference>
<dbReference type="InterPro" id="IPR013154">
    <property type="entry name" value="ADH-like_N"/>
</dbReference>
<keyword evidence="2" id="KW-0472">Membrane</keyword>
<name>A0AAE3W5M9_9ACTN</name>
<dbReference type="SMART" id="SM00829">
    <property type="entry name" value="PKS_ER"/>
    <property type="match status" value="1"/>
</dbReference>
<dbReference type="RefSeq" id="WP_307246211.1">
    <property type="nucleotide sequence ID" value="NZ_JAUSUZ010000001.1"/>
</dbReference>
<comment type="caution">
    <text evidence="4">The sequence shown here is derived from an EMBL/GenBank/DDBJ whole genome shotgun (WGS) entry which is preliminary data.</text>
</comment>
<evidence type="ECO:0000313" key="4">
    <source>
        <dbReference type="EMBL" id="MDQ0370328.1"/>
    </source>
</evidence>
<evidence type="ECO:0000259" key="3">
    <source>
        <dbReference type="SMART" id="SM00829"/>
    </source>
</evidence>
<evidence type="ECO:0000313" key="5">
    <source>
        <dbReference type="Proteomes" id="UP001240236"/>
    </source>
</evidence>
<dbReference type="InterPro" id="IPR050700">
    <property type="entry name" value="YIM1/Zinc_Alcohol_DH_Fams"/>
</dbReference>
<dbReference type="EMBL" id="JAUSUZ010000001">
    <property type="protein sequence ID" value="MDQ0370328.1"/>
    <property type="molecule type" value="Genomic_DNA"/>
</dbReference>
<gene>
    <name evidence="4" type="ORF">J2S42_006997</name>
</gene>
<feature type="domain" description="Enoyl reductase (ER)" evidence="3">
    <location>
        <begin position="10"/>
        <end position="322"/>
    </location>
</feature>
<dbReference type="AlphaFoldDB" id="A0AAE3W5M9"/>
<organism evidence="4 5">
    <name type="scientific">Catenuloplanes indicus</name>
    <dbReference type="NCBI Taxonomy" id="137267"/>
    <lineage>
        <taxon>Bacteria</taxon>
        <taxon>Bacillati</taxon>
        <taxon>Actinomycetota</taxon>
        <taxon>Actinomycetes</taxon>
        <taxon>Micromonosporales</taxon>
        <taxon>Micromonosporaceae</taxon>
        <taxon>Catenuloplanes</taxon>
    </lineage>
</organism>
<protein>
    <submittedName>
        <fullName evidence="4">NADPH:quinone reductase-like Zn-dependent oxidoreductase</fullName>
    </submittedName>
</protein>
<keyword evidence="2" id="KW-0812">Transmembrane</keyword>
<reference evidence="4 5" key="1">
    <citation type="submission" date="2023-07" db="EMBL/GenBank/DDBJ databases">
        <title>Sequencing the genomes of 1000 actinobacteria strains.</title>
        <authorList>
            <person name="Klenk H.-P."/>
        </authorList>
    </citation>
    <scope>NUCLEOTIDE SEQUENCE [LARGE SCALE GENOMIC DNA]</scope>
    <source>
        <strain evidence="4 5">DSM 44709</strain>
    </source>
</reference>
<keyword evidence="5" id="KW-1185">Reference proteome</keyword>
<dbReference type="PANTHER" id="PTHR11695">
    <property type="entry name" value="ALCOHOL DEHYDROGENASE RELATED"/>
    <property type="match status" value="1"/>
</dbReference>
<dbReference type="SUPFAM" id="SSF51735">
    <property type="entry name" value="NAD(P)-binding Rossmann-fold domains"/>
    <property type="match status" value="1"/>
</dbReference>
<sequence length="327" mass="33946">MRAMINRRYGDPSAVLQPADLPRPTPGRGEVLVEVHAAAVDPGVWILITGRPPAARLAFGVRRPRQPVRGRDLAGVVVAAGPGVTAFTAGDEVYGTSGRGSFAEFTVAPVRRLARKPARLSFTEAAAIPVSGQTALDAIRAAGPLTGRRIMIIGAGGGIGAFAVQLAVAAGAHVTAVCGPGKAPLMESLGADRVIDYTRAEIDSHGPVHDVILDTAGCRPFPLLRRALTPTGTVLLAGGGHDAPGFLGGFTRQLRAPLAGLFGRRRLRPVAGHERAAGLEEINRLVEAGRLTPVIDRTFPLTEAAAAVGYLARGHPTGKIVVTVERS</sequence>
<dbReference type="SUPFAM" id="SSF50129">
    <property type="entry name" value="GroES-like"/>
    <property type="match status" value="1"/>
</dbReference>
<dbReference type="Proteomes" id="UP001240236">
    <property type="component" value="Unassembled WGS sequence"/>
</dbReference>
<accession>A0AAE3W5M9</accession>
<dbReference type="Gene3D" id="3.40.50.720">
    <property type="entry name" value="NAD(P)-binding Rossmann-like Domain"/>
    <property type="match status" value="1"/>
</dbReference>
<proteinExistence type="predicted"/>
<dbReference type="Pfam" id="PF08240">
    <property type="entry name" value="ADH_N"/>
    <property type="match status" value="1"/>
</dbReference>
<evidence type="ECO:0000256" key="1">
    <source>
        <dbReference type="SAM" id="MobiDB-lite"/>
    </source>
</evidence>
<dbReference type="Gene3D" id="3.90.180.10">
    <property type="entry name" value="Medium-chain alcohol dehydrogenases, catalytic domain"/>
    <property type="match status" value="1"/>
</dbReference>
<feature type="transmembrane region" description="Helical" evidence="2">
    <location>
        <begin position="150"/>
        <end position="172"/>
    </location>
</feature>
<dbReference type="Pfam" id="PF13602">
    <property type="entry name" value="ADH_zinc_N_2"/>
    <property type="match status" value="1"/>
</dbReference>
<keyword evidence="2" id="KW-1133">Transmembrane helix</keyword>
<feature type="region of interest" description="Disordered" evidence="1">
    <location>
        <begin position="1"/>
        <end position="23"/>
    </location>
</feature>
<dbReference type="CDD" id="cd08267">
    <property type="entry name" value="MDR1"/>
    <property type="match status" value="1"/>
</dbReference>
<dbReference type="InterPro" id="IPR020843">
    <property type="entry name" value="ER"/>
</dbReference>
<dbReference type="GO" id="GO:0016491">
    <property type="term" value="F:oxidoreductase activity"/>
    <property type="evidence" value="ECO:0007669"/>
    <property type="project" value="InterPro"/>
</dbReference>